<evidence type="ECO:0000313" key="13">
    <source>
        <dbReference type="RefSeq" id="XP_025829145.1"/>
    </source>
</evidence>
<dbReference type="Proteomes" id="UP000192223">
    <property type="component" value="Unplaced"/>
</dbReference>
<feature type="domain" description="Ig-like" evidence="11">
    <location>
        <begin position="238"/>
        <end position="328"/>
    </location>
</feature>
<dbReference type="InterPro" id="IPR013783">
    <property type="entry name" value="Ig-like_fold"/>
</dbReference>
<dbReference type="InterPro" id="IPR036179">
    <property type="entry name" value="Ig-like_dom_sf"/>
</dbReference>
<keyword evidence="7" id="KW-0472">Membrane</keyword>
<comment type="subcellular location">
    <subcellularLocation>
        <location evidence="1">Membrane</location>
        <topology evidence="1">Single-pass membrane protein</topology>
    </subcellularLocation>
</comment>
<gene>
    <name evidence="13" type="primary">LOC108737726</name>
</gene>
<dbReference type="OrthoDB" id="152385at2759"/>
<evidence type="ECO:0000256" key="10">
    <source>
        <dbReference type="SAM" id="SignalP"/>
    </source>
</evidence>
<dbReference type="AlphaFoldDB" id="A0A7F5QVN2"/>
<dbReference type="FunFam" id="2.60.40.10:FF:000017">
    <property type="entry name" value="Down syndrome cell adhesion molecule b"/>
    <property type="match status" value="1"/>
</dbReference>
<dbReference type="Pfam" id="PF07679">
    <property type="entry name" value="I-set"/>
    <property type="match status" value="2"/>
</dbReference>
<dbReference type="FunFam" id="2.60.40.10:FF:000230">
    <property type="entry name" value="Down syndrome cell adhesion molecule, isoform D"/>
    <property type="match status" value="1"/>
</dbReference>
<feature type="domain" description="Ig-like" evidence="11">
    <location>
        <begin position="421"/>
        <end position="515"/>
    </location>
</feature>
<proteinExistence type="predicted"/>
<keyword evidence="6" id="KW-1133">Transmembrane helix</keyword>
<keyword evidence="9" id="KW-0393">Immunoglobulin domain</keyword>
<evidence type="ECO:0000256" key="1">
    <source>
        <dbReference type="ARBA" id="ARBA00004167"/>
    </source>
</evidence>
<keyword evidence="12" id="KW-1185">Reference proteome</keyword>
<dbReference type="GO" id="GO:0007156">
    <property type="term" value="P:homophilic cell adhesion via plasma membrane adhesion molecules"/>
    <property type="evidence" value="ECO:0007669"/>
    <property type="project" value="TreeGrafter"/>
</dbReference>
<organism evidence="12 13">
    <name type="scientific">Agrilus planipennis</name>
    <name type="common">Emerald ash borer</name>
    <name type="synonym">Agrilus marcopoli</name>
    <dbReference type="NCBI Taxonomy" id="224129"/>
    <lineage>
        <taxon>Eukaryota</taxon>
        <taxon>Metazoa</taxon>
        <taxon>Ecdysozoa</taxon>
        <taxon>Arthropoda</taxon>
        <taxon>Hexapoda</taxon>
        <taxon>Insecta</taxon>
        <taxon>Pterygota</taxon>
        <taxon>Neoptera</taxon>
        <taxon>Endopterygota</taxon>
        <taxon>Coleoptera</taxon>
        <taxon>Polyphaga</taxon>
        <taxon>Elateriformia</taxon>
        <taxon>Buprestoidea</taxon>
        <taxon>Buprestidae</taxon>
        <taxon>Agrilinae</taxon>
        <taxon>Agrilus</taxon>
    </lineage>
</organism>
<dbReference type="GeneID" id="108737726"/>
<keyword evidence="3 10" id="KW-0732">Signal</keyword>
<dbReference type="PROSITE" id="PS50835">
    <property type="entry name" value="IG_LIKE"/>
    <property type="match status" value="7"/>
</dbReference>
<dbReference type="InterPro" id="IPR050958">
    <property type="entry name" value="Cell_Adh-Cytoskel_Orgn"/>
</dbReference>
<feature type="domain" description="Ig-like" evidence="11">
    <location>
        <begin position="611"/>
        <end position="701"/>
    </location>
</feature>
<evidence type="ECO:0000256" key="3">
    <source>
        <dbReference type="ARBA" id="ARBA00022729"/>
    </source>
</evidence>
<dbReference type="GO" id="GO:0005886">
    <property type="term" value="C:plasma membrane"/>
    <property type="evidence" value="ECO:0007669"/>
    <property type="project" value="TreeGrafter"/>
</dbReference>
<protein>
    <submittedName>
        <fullName evidence="13">Down syndrome cell adhesion molecule-like protein Dscam2 isoform X3</fullName>
    </submittedName>
</protein>
<feature type="domain" description="Ig-like" evidence="11">
    <location>
        <begin position="31"/>
        <end position="120"/>
    </location>
</feature>
<evidence type="ECO:0000256" key="8">
    <source>
        <dbReference type="ARBA" id="ARBA00023157"/>
    </source>
</evidence>
<evidence type="ECO:0000256" key="2">
    <source>
        <dbReference type="ARBA" id="ARBA00022692"/>
    </source>
</evidence>
<dbReference type="InterPro" id="IPR003598">
    <property type="entry name" value="Ig_sub2"/>
</dbReference>
<dbReference type="FunFam" id="2.60.40.10:FF:001049">
    <property type="entry name" value="Down syndrome cell adhesion molecule-like protein Dscam2"/>
    <property type="match status" value="1"/>
</dbReference>
<feature type="domain" description="Ig-like" evidence="11">
    <location>
        <begin position="145"/>
        <end position="222"/>
    </location>
</feature>
<evidence type="ECO:0000259" key="11">
    <source>
        <dbReference type="PROSITE" id="PS50835"/>
    </source>
</evidence>
<name>A0A7F5QVN2_AGRPL</name>
<sequence>MQTYRMIILIAMILLTTKDAVESFDSHLRGPSFIMEPPTRLEFSNSSGGWLDCSASGSPQPSIDWLSVDGTSVGDVSGIRRVLRNGTLVLLPFAAAAYRQDIHSTVYRCVASNSVGRIISRDVQVRAVVTQAYKVEVEALGAARGCTALLKCVVPSFVKEFVRVVSWIQEPSFYIYPSLQGDGKFHQLPSGDLLIHNLEFSDQFAMYRCRTMHRLSRQYTVSGPANVRITEHRGIVAPVIVESSGTITVAQDEGAALLCVAQGCPAPEYRWYSHTGLEPSLVMSGPRTRQLGPVLAIEAVTPEDSGSYRCKASNAGGEASVELRLIVSTPLHVEVTPPMLSIHMGGSAEFRCSVSSHSGGPHLVTWYKDGRQLPSTGRGSSDTLVINNIGREDRGMYQCVVRRAEGDTAQAAAELQLGDAPPVLLYSFIEQTLQPGPAVSLKCSAAGNPTPQISWTLDGFPLPSNGRFVIGQYVTVHGDVISHVNISHVMIEDGGEYTCTAENRAGKTSHSARLNVYGMPYIRLIPKVTAVAGETLQLKCPVAGYPIEEIHWERGGRELPDDLRQKVLEDGTLVISPVEKKADSGVYTCWARNKQGHSARRSGEVTVIVPPIIEPFSFQDGLSEGMRTRTVCGVSSGDPPLVVSWLKDGQPLTPALAVNVSALDPYSSLLSISSLDSRHSGDFTCVASNPAAEVRYTAKLQVKGNENPWFLLSPPTHPSMPLIFRYCFGTRVNWTPKGKVLLHRFVYFH</sequence>
<evidence type="ECO:0000256" key="4">
    <source>
        <dbReference type="ARBA" id="ARBA00022737"/>
    </source>
</evidence>
<dbReference type="CDD" id="cd20958">
    <property type="entry name" value="IgI_5_Dscam"/>
    <property type="match status" value="1"/>
</dbReference>
<evidence type="ECO:0000313" key="12">
    <source>
        <dbReference type="Proteomes" id="UP000192223"/>
    </source>
</evidence>
<dbReference type="CTD" id="38788"/>
<dbReference type="RefSeq" id="XP_025829145.1">
    <property type="nucleotide sequence ID" value="XM_025973360.1"/>
</dbReference>
<feature type="chain" id="PRO_5028878395" evidence="10">
    <location>
        <begin position="24"/>
        <end position="749"/>
    </location>
</feature>
<evidence type="ECO:0000256" key="7">
    <source>
        <dbReference type="ARBA" id="ARBA00023136"/>
    </source>
</evidence>
<dbReference type="FunFam" id="2.60.40.10:FF:000333">
    <property type="entry name" value="Down syndrome cell adhesion molecule"/>
    <property type="match status" value="1"/>
</dbReference>
<dbReference type="FunFam" id="2.60.40.10:FF:001035">
    <property type="entry name" value="Down syndrome cell adhesion molecule-like protein Dscam2"/>
    <property type="match status" value="1"/>
</dbReference>
<dbReference type="CDD" id="cd20956">
    <property type="entry name" value="IgI_4_Dscam"/>
    <property type="match status" value="1"/>
</dbReference>
<keyword evidence="4" id="KW-0677">Repeat</keyword>
<dbReference type="SUPFAM" id="SSF48726">
    <property type="entry name" value="Immunoglobulin"/>
    <property type="match status" value="7"/>
</dbReference>
<dbReference type="Pfam" id="PF13927">
    <property type="entry name" value="Ig_3"/>
    <property type="match status" value="3"/>
</dbReference>
<dbReference type="Gene3D" id="2.60.40.10">
    <property type="entry name" value="Immunoglobulins"/>
    <property type="match status" value="7"/>
</dbReference>
<keyword evidence="2" id="KW-0812">Transmembrane</keyword>
<dbReference type="PANTHER" id="PTHR45080">
    <property type="entry name" value="CONTACTIN 5"/>
    <property type="match status" value="1"/>
</dbReference>
<evidence type="ECO:0000256" key="6">
    <source>
        <dbReference type="ARBA" id="ARBA00022989"/>
    </source>
</evidence>
<dbReference type="SMART" id="SM00409">
    <property type="entry name" value="IG"/>
    <property type="match status" value="7"/>
</dbReference>
<keyword evidence="8" id="KW-1015">Disulfide bond</keyword>
<feature type="signal peptide" evidence="10">
    <location>
        <begin position="1"/>
        <end position="23"/>
    </location>
</feature>
<feature type="domain" description="Ig-like" evidence="11">
    <location>
        <begin position="520"/>
        <end position="606"/>
    </location>
</feature>
<keyword evidence="5" id="KW-0130">Cell adhesion</keyword>
<dbReference type="InterPro" id="IPR013098">
    <property type="entry name" value="Ig_I-set"/>
</dbReference>
<dbReference type="InterPro" id="IPR007110">
    <property type="entry name" value="Ig-like_dom"/>
</dbReference>
<dbReference type="InterPro" id="IPR003599">
    <property type="entry name" value="Ig_sub"/>
</dbReference>
<reference evidence="13" key="1">
    <citation type="submission" date="2025-08" db="UniProtKB">
        <authorList>
            <consortium name="RefSeq"/>
        </authorList>
    </citation>
    <scope>IDENTIFICATION</scope>
    <source>
        <tissue evidence="13">Entire body</tissue>
    </source>
</reference>
<accession>A0A7F5QVN2</accession>
<dbReference type="SMART" id="SM00408">
    <property type="entry name" value="IGc2"/>
    <property type="match status" value="6"/>
</dbReference>
<dbReference type="PANTHER" id="PTHR45080:SF8">
    <property type="entry name" value="IG-LIKE DOMAIN-CONTAINING PROTEIN"/>
    <property type="match status" value="1"/>
</dbReference>
<evidence type="ECO:0000256" key="5">
    <source>
        <dbReference type="ARBA" id="ARBA00022889"/>
    </source>
</evidence>
<feature type="domain" description="Ig-like" evidence="11">
    <location>
        <begin position="330"/>
        <end position="416"/>
    </location>
</feature>
<dbReference type="GO" id="GO:0048812">
    <property type="term" value="P:neuron projection morphogenesis"/>
    <property type="evidence" value="ECO:0007669"/>
    <property type="project" value="UniProtKB-ARBA"/>
</dbReference>
<evidence type="ECO:0000256" key="9">
    <source>
        <dbReference type="ARBA" id="ARBA00023319"/>
    </source>
</evidence>